<feature type="non-terminal residue" evidence="1">
    <location>
        <position position="123"/>
    </location>
</feature>
<evidence type="ECO:0000313" key="2">
    <source>
        <dbReference type="Proteomes" id="UP000837857"/>
    </source>
</evidence>
<keyword evidence="2" id="KW-1185">Reference proteome</keyword>
<sequence>MASRKRRLSKNEGAIVYLFKEVGTARPIKVRWLDTGQKANRRHGALNFWPSVRRRHLSYSPAAVLMHGVHLTSFAQPAYICCGRRAGREYSRTAFCVGTTFPDWLVLNIHSVFGGGKTKALEA</sequence>
<dbReference type="EMBL" id="OW152834">
    <property type="protein sequence ID" value="CAH2055770.1"/>
    <property type="molecule type" value="Genomic_DNA"/>
</dbReference>
<protein>
    <submittedName>
        <fullName evidence="1">Uncharacterized protein</fullName>
    </submittedName>
</protein>
<proteinExistence type="predicted"/>
<name>A0ABN8IHM9_9NEOP</name>
<accession>A0ABN8IHM9</accession>
<evidence type="ECO:0000313" key="1">
    <source>
        <dbReference type="EMBL" id="CAH2055770.1"/>
    </source>
</evidence>
<organism evidence="1 2">
    <name type="scientific">Iphiclides podalirius</name>
    <name type="common">scarce swallowtail</name>
    <dbReference type="NCBI Taxonomy" id="110791"/>
    <lineage>
        <taxon>Eukaryota</taxon>
        <taxon>Metazoa</taxon>
        <taxon>Ecdysozoa</taxon>
        <taxon>Arthropoda</taxon>
        <taxon>Hexapoda</taxon>
        <taxon>Insecta</taxon>
        <taxon>Pterygota</taxon>
        <taxon>Neoptera</taxon>
        <taxon>Endopterygota</taxon>
        <taxon>Lepidoptera</taxon>
        <taxon>Glossata</taxon>
        <taxon>Ditrysia</taxon>
        <taxon>Papilionoidea</taxon>
        <taxon>Papilionidae</taxon>
        <taxon>Papilioninae</taxon>
        <taxon>Iphiclides</taxon>
    </lineage>
</organism>
<gene>
    <name evidence="1" type="ORF">IPOD504_LOCUS9088</name>
</gene>
<dbReference type="Proteomes" id="UP000837857">
    <property type="component" value="Chromosome 22"/>
</dbReference>
<reference evidence="1" key="1">
    <citation type="submission" date="2022-03" db="EMBL/GenBank/DDBJ databases">
        <authorList>
            <person name="Martin H S."/>
        </authorList>
    </citation>
    <scope>NUCLEOTIDE SEQUENCE</scope>
</reference>